<reference evidence="6 7" key="1">
    <citation type="submission" date="2020-07" db="EMBL/GenBank/DDBJ databases">
        <title>Sequencing the genomes of 1000 actinobacteria strains.</title>
        <authorList>
            <person name="Klenk H.-P."/>
        </authorList>
    </citation>
    <scope>NUCLEOTIDE SEQUENCE [LARGE SCALE GENOMIC DNA]</scope>
    <source>
        <strain evidence="6 7">DSM 26487</strain>
    </source>
</reference>
<organism evidence="6 7">
    <name type="scientific">Nocardioides panzhihuensis</name>
    <dbReference type="NCBI Taxonomy" id="860243"/>
    <lineage>
        <taxon>Bacteria</taxon>
        <taxon>Bacillati</taxon>
        <taxon>Actinomycetota</taxon>
        <taxon>Actinomycetes</taxon>
        <taxon>Propionibacteriales</taxon>
        <taxon>Nocardioidaceae</taxon>
        <taxon>Nocardioides</taxon>
    </lineage>
</organism>
<keyword evidence="7" id="KW-1185">Reference proteome</keyword>
<dbReference type="Pfam" id="PF13380">
    <property type="entry name" value="CoA_binding_2"/>
    <property type="match status" value="1"/>
</dbReference>
<dbReference type="PANTHER" id="PTHR43334">
    <property type="entry name" value="ACETATE--COA LIGASE [ADP-FORMING]"/>
    <property type="match status" value="1"/>
</dbReference>
<dbReference type="SUPFAM" id="SSF51735">
    <property type="entry name" value="NAD(P)-binding Rossmann-fold domains"/>
    <property type="match status" value="1"/>
</dbReference>
<feature type="domain" description="ATP-grasp" evidence="5">
    <location>
        <begin position="495"/>
        <end position="711"/>
    </location>
</feature>
<dbReference type="GO" id="GO:0043758">
    <property type="term" value="F:acetate-CoA ligase (ADP-forming) activity"/>
    <property type="evidence" value="ECO:0007669"/>
    <property type="project" value="InterPro"/>
</dbReference>
<dbReference type="Pfam" id="PF19045">
    <property type="entry name" value="Ligase_CoA_2"/>
    <property type="match status" value="1"/>
</dbReference>
<dbReference type="Pfam" id="PF13549">
    <property type="entry name" value="ATP-grasp_5"/>
    <property type="match status" value="1"/>
</dbReference>
<dbReference type="Gene3D" id="3.30.470.20">
    <property type="entry name" value="ATP-grasp fold, B domain"/>
    <property type="match status" value="1"/>
</dbReference>
<dbReference type="PANTHER" id="PTHR43334:SF1">
    <property type="entry name" value="3-HYDROXYPROPIONATE--COA LIGASE [ADP-FORMING]"/>
    <property type="match status" value="1"/>
</dbReference>
<proteinExistence type="predicted"/>
<dbReference type="InterPro" id="IPR013815">
    <property type="entry name" value="ATP_grasp_subdomain_1"/>
</dbReference>
<dbReference type="GO" id="GO:0005524">
    <property type="term" value="F:ATP binding"/>
    <property type="evidence" value="ECO:0007669"/>
    <property type="project" value="UniProtKB-UniRule"/>
</dbReference>
<dbReference type="SUPFAM" id="SSF52210">
    <property type="entry name" value="Succinyl-CoA synthetase domains"/>
    <property type="match status" value="2"/>
</dbReference>
<dbReference type="SMART" id="SM00881">
    <property type="entry name" value="CoA_binding"/>
    <property type="match status" value="1"/>
</dbReference>
<dbReference type="Gene3D" id="3.40.50.720">
    <property type="entry name" value="NAD(P)-binding Rossmann-like Domain"/>
    <property type="match status" value="1"/>
</dbReference>
<dbReference type="GO" id="GO:0046872">
    <property type="term" value="F:metal ion binding"/>
    <property type="evidence" value="ECO:0007669"/>
    <property type="project" value="InterPro"/>
</dbReference>
<dbReference type="InterPro" id="IPR032875">
    <property type="entry name" value="Succ_CoA_lig_flav_dom"/>
</dbReference>
<dbReference type="PROSITE" id="PS50975">
    <property type="entry name" value="ATP_GRASP"/>
    <property type="match status" value="1"/>
</dbReference>
<dbReference type="InterPro" id="IPR043938">
    <property type="entry name" value="Ligase_CoA_dom"/>
</dbReference>
<evidence type="ECO:0000313" key="7">
    <source>
        <dbReference type="Proteomes" id="UP000564496"/>
    </source>
</evidence>
<dbReference type="Gene3D" id="3.30.1490.20">
    <property type="entry name" value="ATP-grasp fold, A domain"/>
    <property type="match status" value="1"/>
</dbReference>
<evidence type="ECO:0000256" key="4">
    <source>
        <dbReference type="PROSITE-ProRule" id="PRU00409"/>
    </source>
</evidence>
<accession>A0A7Z0DSH5</accession>
<dbReference type="Proteomes" id="UP000564496">
    <property type="component" value="Unassembled WGS sequence"/>
</dbReference>
<sequence>MRSDDSAPPVDLIRHLFAARSIAIVGASSNGLKAAGRTLRYLQMHGFQGEIYPVNPRRGEVQGLRCYAALSELPTVPELAVVVLQASEVAPAIAECGELGVPVVIVFASGFAEIGPEGAALQDEVAEVARRYGVRVLGPNCNGVIGAADGVTATFMTGIDDESLVLRDDGIAFVTQSGAMGAFILTEAQMSGIGLGRFVSTGNEMDISLSEVIEGLVQDDTTKVVLGYVEGVRAPQRLRQALAAARTNGVPVCLMKVGRSQAGAAAAASHTGALAGADVVFDGLLAQYDAVRAHDVDHLLDLGRVFGLSARPKGGRLTVITLSGGAGVLMADAIEDYGLSLASWDRAWSERMGAVLPAFASVRNPIDVTGALVTDPELLRKALDVAIEHPDTDIITVLVGNMQRQEDQVCEIVESAAARTDRPIVTVWVGGTGRAVPRLARSGLVGFTEPVRAIRALSSLVRFWAPAEPTPATSAADPQVESSPDRVVVDEVEAKRLLAAHGVPVVGEDEVLTADEAAAAATRLGFPAVVKLLSTEVAHKSDLGLVQVGLADAGQVRAAAERILVAAEEHGVTDRRLVVQPMISSETELILGMRRDPVFGPVVVLGIGGVLTEIAADVQVRLPPLTTDDAHAMMNRLRHAELLDGPRGRVAVDRDALAAAVVSFSDLVLHETADLESLEINPLLIDDAGRPVAVDALLVRSSSGLLGRGALR</sequence>
<dbReference type="SUPFAM" id="SSF56059">
    <property type="entry name" value="Glutathione synthetase ATP-binding domain-like"/>
    <property type="match status" value="1"/>
</dbReference>
<name>A0A7Z0DSH5_9ACTN</name>
<keyword evidence="2 4" id="KW-0547">Nucleotide-binding</keyword>
<keyword evidence="3 4" id="KW-0067">ATP-binding</keyword>
<dbReference type="InterPro" id="IPR036291">
    <property type="entry name" value="NAD(P)-bd_dom_sf"/>
</dbReference>
<dbReference type="RefSeq" id="WP_179661075.1">
    <property type="nucleotide sequence ID" value="NZ_JACBZR010000001.1"/>
</dbReference>
<dbReference type="Gene3D" id="3.40.50.261">
    <property type="entry name" value="Succinyl-CoA synthetase domains"/>
    <property type="match status" value="2"/>
</dbReference>
<gene>
    <name evidence="6" type="ORF">BJ988_005602</name>
</gene>
<dbReference type="InterPro" id="IPR016102">
    <property type="entry name" value="Succinyl-CoA_synth-like"/>
</dbReference>
<dbReference type="InterPro" id="IPR011761">
    <property type="entry name" value="ATP-grasp"/>
</dbReference>
<dbReference type="InterPro" id="IPR051538">
    <property type="entry name" value="Acyl-CoA_Synth/Transferase"/>
</dbReference>
<protein>
    <submittedName>
        <fullName evidence="6">Acyl-CoA synthetase (NDP forming)</fullName>
    </submittedName>
</protein>
<evidence type="ECO:0000256" key="3">
    <source>
        <dbReference type="ARBA" id="ARBA00022840"/>
    </source>
</evidence>
<evidence type="ECO:0000313" key="6">
    <source>
        <dbReference type="EMBL" id="NYI80954.1"/>
    </source>
</evidence>
<dbReference type="InterPro" id="IPR003781">
    <property type="entry name" value="CoA-bd"/>
</dbReference>
<evidence type="ECO:0000256" key="1">
    <source>
        <dbReference type="ARBA" id="ARBA00022598"/>
    </source>
</evidence>
<dbReference type="EMBL" id="JACBZR010000001">
    <property type="protein sequence ID" value="NYI80954.1"/>
    <property type="molecule type" value="Genomic_DNA"/>
</dbReference>
<comment type="caution">
    <text evidence="6">The sequence shown here is derived from an EMBL/GenBank/DDBJ whole genome shotgun (WGS) entry which is preliminary data.</text>
</comment>
<keyword evidence="1" id="KW-0436">Ligase</keyword>
<dbReference type="AlphaFoldDB" id="A0A7Z0DSH5"/>
<evidence type="ECO:0000256" key="2">
    <source>
        <dbReference type="ARBA" id="ARBA00022741"/>
    </source>
</evidence>
<evidence type="ECO:0000259" key="5">
    <source>
        <dbReference type="PROSITE" id="PS50975"/>
    </source>
</evidence>
<dbReference type="Pfam" id="PF13607">
    <property type="entry name" value="Succ_CoA_lig"/>
    <property type="match status" value="1"/>
</dbReference>